<accession>A0A8S5R839</accession>
<feature type="compositionally biased region" description="Basic and acidic residues" evidence="1">
    <location>
        <begin position="1"/>
        <end position="18"/>
    </location>
</feature>
<reference evidence="2" key="1">
    <citation type="journal article" date="2021" name="Proc. Natl. Acad. Sci. U.S.A.">
        <title>A Catalog of Tens of Thousands of Viruses from Human Metagenomes Reveals Hidden Associations with Chronic Diseases.</title>
        <authorList>
            <person name="Tisza M.J."/>
            <person name="Buck C.B."/>
        </authorList>
    </citation>
    <scope>NUCLEOTIDE SEQUENCE</scope>
    <source>
        <strain evidence="2">Cti5L29</strain>
    </source>
</reference>
<protein>
    <submittedName>
        <fullName evidence="2">Uncharacterized protein</fullName>
    </submittedName>
</protein>
<dbReference type="EMBL" id="BK015841">
    <property type="protein sequence ID" value="DAE27582.1"/>
    <property type="molecule type" value="Genomic_DNA"/>
</dbReference>
<organism evidence="2">
    <name type="scientific">virus sp. cti5L29</name>
    <dbReference type="NCBI Taxonomy" id="2826813"/>
    <lineage>
        <taxon>Viruses</taxon>
    </lineage>
</organism>
<proteinExistence type="predicted"/>
<feature type="region of interest" description="Disordered" evidence="1">
    <location>
        <begin position="1"/>
        <end position="25"/>
    </location>
</feature>
<evidence type="ECO:0000313" key="2">
    <source>
        <dbReference type="EMBL" id="DAE27582.1"/>
    </source>
</evidence>
<evidence type="ECO:0000256" key="1">
    <source>
        <dbReference type="SAM" id="MobiDB-lite"/>
    </source>
</evidence>
<sequence>MERRIMREMQDRRRSMRDMRHRSPRTGRYVADRMRGYDDYDFAREPRNDYGWDRDYNYDRREEMREVYPISIRGEVGRMRDRDYSYGRARDMRYSRDYAKSQDYLSDEELMEWSKDLLSEVDDQYKSFFTKDNIERKAKEKGINFEEFTFPELYVSTLMTFTDYSKVIGTGNMDIYILMGKEFLCDPDAEVRYGEKLAKYYDAIVCGE</sequence>
<name>A0A8S5R839_9VIRU</name>